<feature type="compositionally biased region" description="Acidic residues" evidence="1">
    <location>
        <begin position="356"/>
        <end position="369"/>
    </location>
</feature>
<keyword evidence="2" id="KW-0472">Membrane</keyword>
<dbReference type="Proteomes" id="UP001597519">
    <property type="component" value="Unassembled WGS sequence"/>
</dbReference>
<evidence type="ECO:0000313" key="4">
    <source>
        <dbReference type="Proteomes" id="UP001597519"/>
    </source>
</evidence>
<feature type="transmembrane region" description="Helical" evidence="2">
    <location>
        <begin position="221"/>
        <end position="242"/>
    </location>
</feature>
<evidence type="ECO:0000256" key="1">
    <source>
        <dbReference type="SAM" id="MobiDB-lite"/>
    </source>
</evidence>
<keyword evidence="4" id="KW-1185">Reference proteome</keyword>
<dbReference type="EMBL" id="JBHUOQ010000004">
    <property type="protein sequence ID" value="MFD2831246.1"/>
    <property type="molecule type" value="Genomic_DNA"/>
</dbReference>
<reference evidence="4" key="1">
    <citation type="journal article" date="2019" name="Int. J. Syst. Evol. Microbiol.">
        <title>The Global Catalogue of Microorganisms (GCM) 10K type strain sequencing project: providing services to taxonomists for standard genome sequencing and annotation.</title>
        <authorList>
            <consortium name="The Broad Institute Genomics Platform"/>
            <consortium name="The Broad Institute Genome Sequencing Center for Infectious Disease"/>
            <person name="Wu L."/>
            <person name="Ma J."/>
        </authorList>
    </citation>
    <scope>NUCLEOTIDE SEQUENCE [LARGE SCALE GENOMIC DNA]</scope>
    <source>
        <strain evidence="4">KCTC 33575</strain>
    </source>
</reference>
<proteinExistence type="predicted"/>
<keyword evidence="2" id="KW-1133">Transmembrane helix</keyword>
<protein>
    <submittedName>
        <fullName evidence="3">5,10-methylene-tetrahydrofolate dehydrogenase</fullName>
    </submittedName>
</protein>
<evidence type="ECO:0000256" key="2">
    <source>
        <dbReference type="SAM" id="Phobius"/>
    </source>
</evidence>
<organism evidence="3 4">
    <name type="scientific">Corticicoccus populi</name>
    <dbReference type="NCBI Taxonomy" id="1812821"/>
    <lineage>
        <taxon>Bacteria</taxon>
        <taxon>Bacillati</taxon>
        <taxon>Bacillota</taxon>
        <taxon>Bacilli</taxon>
        <taxon>Bacillales</taxon>
        <taxon>Staphylococcaceae</taxon>
        <taxon>Corticicoccus</taxon>
    </lineage>
</organism>
<evidence type="ECO:0000313" key="3">
    <source>
        <dbReference type="EMBL" id="MFD2831246.1"/>
    </source>
</evidence>
<accession>A0ABW5WWP5</accession>
<feature type="transmembrane region" description="Helical" evidence="2">
    <location>
        <begin position="263"/>
        <end position="292"/>
    </location>
</feature>
<feature type="transmembrane region" description="Helical" evidence="2">
    <location>
        <begin position="312"/>
        <end position="330"/>
    </location>
</feature>
<gene>
    <name evidence="3" type="ORF">ACFSX4_12295</name>
</gene>
<name>A0ABW5WWP5_9STAP</name>
<feature type="transmembrane region" description="Helical" evidence="2">
    <location>
        <begin position="195"/>
        <end position="215"/>
    </location>
</feature>
<feature type="compositionally biased region" description="Basic and acidic residues" evidence="1">
    <location>
        <begin position="386"/>
        <end position="399"/>
    </location>
</feature>
<feature type="region of interest" description="Disordered" evidence="1">
    <location>
        <begin position="353"/>
        <end position="399"/>
    </location>
</feature>
<keyword evidence="2" id="KW-0812">Transmembrane</keyword>
<comment type="caution">
    <text evidence="3">The sequence shown here is derived from an EMBL/GenBank/DDBJ whole genome shotgun (WGS) entry which is preliminary data.</text>
</comment>
<dbReference type="RefSeq" id="WP_377775273.1">
    <property type="nucleotide sequence ID" value="NZ_JBHUOQ010000004.1"/>
</dbReference>
<sequence>MSKRTLGLVPAPGRPEKLVEKLIEILPEVLSRVVDDRISWEIECETNTLASSSEYINENIDRADDIRRKNNWDMVIAVTDLPSLSERKVVISEFNQEKGISIISLPALGCFKLKQKLQNLIIHHVEILYGSGSSEENGEVKSQFIDKITSVTPEEDNDSSKRYIIKSTVTGWSRLVVGMTYINEPWTVLTGFKTIVSLAFATGTYISIFSGAWELSLEYELWRFLLGMFIAVSGMTGWLIYAHRLWEKKSHNSQTLYRSLYNLTTLLTVTSVTLVNYAIVFVLLTISILLFVPPDLFGSWTPADPNTSWNDYFNLIWFASSLGILAGALGSTVEDEDKIRNVTYSYRQLYRHEQIEKEDETESYEESGESESKTQDESEEETEEYEGQKQAHRESEEAE</sequence>